<dbReference type="AlphaFoldDB" id="A0A6F8XU72"/>
<feature type="compositionally biased region" description="Basic and acidic residues" evidence="1">
    <location>
        <begin position="62"/>
        <end position="75"/>
    </location>
</feature>
<dbReference type="Proteomes" id="UP000502508">
    <property type="component" value="Chromosome"/>
</dbReference>
<dbReference type="EMBL" id="AP022870">
    <property type="protein sequence ID" value="BCB77288.1"/>
    <property type="molecule type" value="Genomic_DNA"/>
</dbReference>
<keyword evidence="3" id="KW-1185">Reference proteome</keyword>
<dbReference type="KEGG" id="pfla:Pflav_036980"/>
<name>A0A6F8XU72_9ACTN</name>
<feature type="region of interest" description="Disordered" evidence="1">
    <location>
        <begin position="58"/>
        <end position="81"/>
    </location>
</feature>
<reference evidence="2 3" key="1">
    <citation type="submission" date="2020-03" db="EMBL/GenBank/DDBJ databases">
        <title>Whole genome shotgun sequence of Phytohabitans flavus NBRC 107702.</title>
        <authorList>
            <person name="Komaki H."/>
            <person name="Tamura T."/>
        </authorList>
    </citation>
    <scope>NUCLEOTIDE SEQUENCE [LARGE SCALE GENOMIC DNA]</scope>
    <source>
        <strain evidence="2 3">NBRC 107702</strain>
    </source>
</reference>
<protein>
    <submittedName>
        <fullName evidence="2">Uncharacterized protein</fullName>
    </submittedName>
</protein>
<gene>
    <name evidence="2" type="ORF">Pflav_036980</name>
</gene>
<sequence length="165" mass="18029">MQTHPDDLGDHVLRRIGAAGRPTVHLAGDPHPLAVDFRRGERGRPVDFRAFFQEPGPAAAPVERDFPDRDTEGRLLPRPPDLSAYQPLELVVRAQGIDEVLCISFARTVALLDLPHGVRLRSENEPPCGDQHRRRITRNGLDTQGHGDTFVAGRGGSGGPPSTRS</sequence>
<evidence type="ECO:0000313" key="2">
    <source>
        <dbReference type="EMBL" id="BCB77288.1"/>
    </source>
</evidence>
<accession>A0A6F8XU72</accession>
<evidence type="ECO:0000256" key="1">
    <source>
        <dbReference type="SAM" id="MobiDB-lite"/>
    </source>
</evidence>
<evidence type="ECO:0000313" key="3">
    <source>
        <dbReference type="Proteomes" id="UP000502508"/>
    </source>
</evidence>
<feature type="region of interest" description="Disordered" evidence="1">
    <location>
        <begin position="122"/>
        <end position="165"/>
    </location>
</feature>
<reference evidence="2 3" key="2">
    <citation type="submission" date="2020-03" db="EMBL/GenBank/DDBJ databases">
        <authorList>
            <person name="Ichikawa N."/>
            <person name="Kimura A."/>
            <person name="Kitahashi Y."/>
            <person name="Uohara A."/>
        </authorList>
    </citation>
    <scope>NUCLEOTIDE SEQUENCE [LARGE SCALE GENOMIC DNA]</scope>
    <source>
        <strain evidence="2 3">NBRC 107702</strain>
    </source>
</reference>
<proteinExistence type="predicted"/>
<organism evidence="2 3">
    <name type="scientific">Phytohabitans flavus</name>
    <dbReference type="NCBI Taxonomy" id="1076124"/>
    <lineage>
        <taxon>Bacteria</taxon>
        <taxon>Bacillati</taxon>
        <taxon>Actinomycetota</taxon>
        <taxon>Actinomycetes</taxon>
        <taxon>Micromonosporales</taxon>
        <taxon>Micromonosporaceae</taxon>
    </lineage>
</organism>